<keyword evidence="2" id="KW-1133">Transmembrane helix</keyword>
<keyword evidence="2" id="KW-0472">Membrane</keyword>
<sequence>MLFWLWRIVTWALSLYSAMLVVYVLLSWFPGAQDSKLGRLLARLVQPFLGWFQQFIPPLFGLDFSPIAAFLVLELFEKFAGIVYNLLAQLL</sequence>
<dbReference type="Proteomes" id="UP001597252">
    <property type="component" value="Unassembled WGS sequence"/>
</dbReference>
<name>A0ABW4E5G2_9LACO</name>
<keyword evidence="4" id="KW-1185">Reference proteome</keyword>
<proteinExistence type="inferred from homology"/>
<keyword evidence="2" id="KW-0812">Transmembrane</keyword>
<dbReference type="PANTHER" id="PTHR33219:SF14">
    <property type="entry name" value="PROTEIN COFACTOR ASSEMBLY OF COMPLEX C SUBUNIT B CCB3, CHLOROPLASTIC-RELATED"/>
    <property type="match status" value="1"/>
</dbReference>
<gene>
    <name evidence="3" type="ORF">ACFQ5J_00500</name>
</gene>
<dbReference type="RefSeq" id="WP_125750446.1">
    <property type="nucleotide sequence ID" value="NZ_JBHTON010000001.1"/>
</dbReference>
<protein>
    <submittedName>
        <fullName evidence="3">YggT family protein</fullName>
    </submittedName>
</protein>
<feature type="transmembrane region" description="Helical" evidence="2">
    <location>
        <begin position="6"/>
        <end position="28"/>
    </location>
</feature>
<dbReference type="PANTHER" id="PTHR33219">
    <property type="entry name" value="YLMG HOMOLOG PROTEIN 2, CHLOROPLASTIC"/>
    <property type="match status" value="1"/>
</dbReference>
<comment type="similarity">
    <text evidence="1">Belongs to the YggT family.</text>
</comment>
<comment type="caution">
    <text evidence="3">The sequence shown here is derived from an EMBL/GenBank/DDBJ whole genome shotgun (WGS) entry which is preliminary data.</text>
</comment>
<evidence type="ECO:0000313" key="4">
    <source>
        <dbReference type="Proteomes" id="UP001597252"/>
    </source>
</evidence>
<evidence type="ECO:0000256" key="2">
    <source>
        <dbReference type="SAM" id="Phobius"/>
    </source>
</evidence>
<organism evidence="3 4">
    <name type="scientific">Lacticaseibacillus baoqingensis</name>
    <dbReference type="NCBI Taxonomy" id="2486013"/>
    <lineage>
        <taxon>Bacteria</taxon>
        <taxon>Bacillati</taxon>
        <taxon>Bacillota</taxon>
        <taxon>Bacilli</taxon>
        <taxon>Lactobacillales</taxon>
        <taxon>Lactobacillaceae</taxon>
        <taxon>Lacticaseibacillus</taxon>
    </lineage>
</organism>
<dbReference type="EMBL" id="JBHTON010000001">
    <property type="protein sequence ID" value="MFD1483726.1"/>
    <property type="molecule type" value="Genomic_DNA"/>
</dbReference>
<evidence type="ECO:0000256" key="1">
    <source>
        <dbReference type="ARBA" id="ARBA00010894"/>
    </source>
</evidence>
<evidence type="ECO:0000313" key="3">
    <source>
        <dbReference type="EMBL" id="MFD1483726.1"/>
    </source>
</evidence>
<accession>A0ABW4E5G2</accession>
<reference evidence="4" key="1">
    <citation type="journal article" date="2019" name="Int. J. Syst. Evol. Microbiol.">
        <title>The Global Catalogue of Microorganisms (GCM) 10K type strain sequencing project: providing services to taxonomists for standard genome sequencing and annotation.</title>
        <authorList>
            <consortium name="The Broad Institute Genomics Platform"/>
            <consortium name="The Broad Institute Genome Sequencing Center for Infectious Disease"/>
            <person name="Wu L."/>
            <person name="Ma J."/>
        </authorList>
    </citation>
    <scope>NUCLEOTIDE SEQUENCE [LARGE SCALE GENOMIC DNA]</scope>
    <source>
        <strain evidence="4">CCM 8903</strain>
    </source>
</reference>
<dbReference type="InterPro" id="IPR003425">
    <property type="entry name" value="CCB3/YggT"/>
</dbReference>
<dbReference type="Pfam" id="PF02325">
    <property type="entry name" value="CCB3_YggT"/>
    <property type="match status" value="1"/>
</dbReference>